<dbReference type="EMBL" id="QAOI01000031">
    <property type="protein sequence ID" value="PTQ70863.1"/>
    <property type="molecule type" value="Genomic_DNA"/>
</dbReference>
<keyword evidence="4" id="KW-1185">Reference proteome</keyword>
<reference evidence="2 5" key="3">
    <citation type="submission" date="2018-04" db="EMBL/GenBank/DDBJ databases">
        <title>Active sludge and wastewater microbial communities from Klosterneuburg, Austria.</title>
        <authorList>
            <person name="Wagner M."/>
        </authorList>
    </citation>
    <scope>NUCLEOTIDE SEQUENCE [LARGE SCALE GENOMIC DNA]</scope>
    <source>
        <strain evidence="2 5">Nm49</strain>
    </source>
</reference>
<dbReference type="OrthoDB" id="9182638at2"/>
<keyword evidence="1" id="KW-1133">Transmembrane helix</keyword>
<evidence type="ECO:0000313" key="5">
    <source>
        <dbReference type="Proteomes" id="UP000244128"/>
    </source>
</evidence>
<evidence type="ECO:0000313" key="2">
    <source>
        <dbReference type="EMBL" id="PTQ70863.1"/>
    </source>
</evidence>
<keyword evidence="1" id="KW-0472">Membrane</keyword>
<sequence length="72" mass="7839">MSDKDPGGGCPYLTEEQVEEIAERAAERALNKMADQVYREVGKGVVSKALWLIGVVAVGLAMWLKSKGFIDL</sequence>
<keyword evidence="1" id="KW-0812">Transmembrane</keyword>
<protein>
    <submittedName>
        <fullName evidence="3">Uncharacterized protein</fullName>
    </submittedName>
</protein>
<evidence type="ECO:0000256" key="1">
    <source>
        <dbReference type="SAM" id="Phobius"/>
    </source>
</evidence>
<dbReference type="Proteomes" id="UP000198814">
    <property type="component" value="Unassembled WGS sequence"/>
</dbReference>
<name>A0A1H8TBY2_9PROT</name>
<dbReference type="EMBL" id="FODO01000023">
    <property type="protein sequence ID" value="SEO88391.1"/>
    <property type="molecule type" value="Genomic_DNA"/>
</dbReference>
<dbReference type="STRING" id="42354.SAMN05216333_12340"/>
<feature type="transmembrane region" description="Helical" evidence="1">
    <location>
        <begin position="45"/>
        <end position="64"/>
    </location>
</feature>
<gene>
    <name evidence="2" type="ORF">C8R26_13150</name>
    <name evidence="3" type="ORF">SAMN05216333_12340</name>
</gene>
<evidence type="ECO:0000313" key="3">
    <source>
        <dbReference type="EMBL" id="SEO88391.1"/>
    </source>
</evidence>
<reference evidence="3" key="1">
    <citation type="submission" date="2016-10" db="EMBL/GenBank/DDBJ databases">
        <authorList>
            <person name="de Groot N.N."/>
        </authorList>
    </citation>
    <scope>NUCLEOTIDE SEQUENCE [LARGE SCALE GENOMIC DNA]</scope>
    <source>
        <strain evidence="3">Nm76</strain>
    </source>
</reference>
<reference evidence="4" key="2">
    <citation type="submission" date="2016-10" db="EMBL/GenBank/DDBJ databases">
        <authorList>
            <person name="Varghese N."/>
            <person name="Submissions S."/>
        </authorList>
    </citation>
    <scope>NUCLEOTIDE SEQUENCE [LARGE SCALE GENOMIC DNA]</scope>
    <source>
        <strain evidence="4">Nm76</strain>
    </source>
</reference>
<dbReference type="RefSeq" id="WP_090321152.1">
    <property type="nucleotide sequence ID" value="NZ_FNOE01000024.1"/>
</dbReference>
<evidence type="ECO:0000313" key="4">
    <source>
        <dbReference type="Proteomes" id="UP000198814"/>
    </source>
</evidence>
<dbReference type="Proteomes" id="UP000244128">
    <property type="component" value="Unassembled WGS sequence"/>
</dbReference>
<accession>A0A1H8TBY2</accession>
<proteinExistence type="predicted"/>
<organism evidence="3 4">
    <name type="scientific">Nitrosomonas oligotropha</name>
    <dbReference type="NCBI Taxonomy" id="42354"/>
    <lineage>
        <taxon>Bacteria</taxon>
        <taxon>Pseudomonadati</taxon>
        <taxon>Pseudomonadota</taxon>
        <taxon>Betaproteobacteria</taxon>
        <taxon>Nitrosomonadales</taxon>
        <taxon>Nitrosomonadaceae</taxon>
        <taxon>Nitrosomonas</taxon>
    </lineage>
</organism>
<dbReference type="AlphaFoldDB" id="A0A1H8TBY2"/>